<reference evidence="3" key="2">
    <citation type="submission" date="2016-10" db="EMBL/GenBank/DDBJ databases">
        <authorList>
            <person name="de Groot N.N."/>
        </authorList>
    </citation>
    <scope>NUCLEOTIDE SEQUENCE [LARGE SCALE GENOMIC DNA]</scope>
    <source>
        <strain evidence="3">CPCC 202695</strain>
    </source>
</reference>
<protein>
    <submittedName>
        <fullName evidence="3">Bacteriocin biosynthesis cyclodehydratase domain-containing protein</fullName>
    </submittedName>
</protein>
<reference evidence="2" key="3">
    <citation type="submission" date="2022-06" db="EMBL/GenBank/DDBJ databases">
        <title>Genomic Encyclopedia of Type Strains, Phase III (KMG-III): the genomes of soil and plant-associated and newly described type strains.</title>
        <authorList>
            <person name="Whitman W."/>
        </authorList>
    </citation>
    <scope>NUCLEOTIDE SEQUENCE</scope>
    <source>
        <strain evidence="2">CPCC 202695</strain>
    </source>
</reference>
<feature type="region of interest" description="Disordered" evidence="1">
    <location>
        <begin position="262"/>
        <end position="290"/>
    </location>
</feature>
<evidence type="ECO:0000313" key="3">
    <source>
        <dbReference type="EMBL" id="SDS00275.1"/>
    </source>
</evidence>
<dbReference type="Proteomes" id="UP000199482">
    <property type="component" value="Chromosome I"/>
</dbReference>
<evidence type="ECO:0000256" key="1">
    <source>
        <dbReference type="SAM" id="MobiDB-lite"/>
    </source>
</evidence>
<feature type="compositionally biased region" description="Low complexity" evidence="1">
    <location>
        <begin position="281"/>
        <end position="290"/>
    </location>
</feature>
<name>A0A1H1NNI3_9MICO</name>
<reference evidence="4" key="1">
    <citation type="submission" date="2016-10" db="EMBL/GenBank/DDBJ databases">
        <authorList>
            <person name="Varghese N."/>
            <person name="Submissions S."/>
        </authorList>
    </citation>
    <scope>NUCLEOTIDE SEQUENCE [LARGE SCALE GENOMIC DNA]</scope>
    <source>
        <strain evidence="4">CPCC 202695</strain>
    </source>
</reference>
<evidence type="ECO:0000313" key="2">
    <source>
        <dbReference type="EMBL" id="MCP2369063.1"/>
    </source>
</evidence>
<dbReference type="EMBL" id="SODL02000007">
    <property type="protein sequence ID" value="MCP2369063.1"/>
    <property type="molecule type" value="Genomic_DNA"/>
</dbReference>
<dbReference type="EMBL" id="LT629755">
    <property type="protein sequence ID" value="SDS00275.1"/>
    <property type="molecule type" value="Genomic_DNA"/>
</dbReference>
<keyword evidence="5" id="KW-1185">Reference proteome</keyword>
<proteinExistence type="predicted"/>
<evidence type="ECO:0000313" key="5">
    <source>
        <dbReference type="Proteomes" id="UP000893823"/>
    </source>
</evidence>
<gene>
    <name evidence="2" type="ORF">BCL57_003246</name>
    <name evidence="3" type="ORF">SAMN04489721_0625</name>
</gene>
<organism evidence="3 4">
    <name type="scientific">Agromyces flavus</name>
    <dbReference type="NCBI Taxonomy" id="589382"/>
    <lineage>
        <taxon>Bacteria</taxon>
        <taxon>Bacillati</taxon>
        <taxon>Actinomycetota</taxon>
        <taxon>Actinomycetes</taxon>
        <taxon>Micrococcales</taxon>
        <taxon>Microbacteriaceae</taxon>
        <taxon>Agromyces</taxon>
    </lineage>
</organism>
<evidence type="ECO:0000313" key="4">
    <source>
        <dbReference type="Proteomes" id="UP000199482"/>
    </source>
</evidence>
<dbReference type="Gene3D" id="3.40.50.720">
    <property type="entry name" value="NAD(P)-binding Rossmann-like Domain"/>
    <property type="match status" value="1"/>
</dbReference>
<accession>A0A1H1NNI3</accession>
<feature type="compositionally biased region" description="Low complexity" evidence="1">
    <location>
        <begin position="262"/>
        <end position="271"/>
    </location>
</feature>
<dbReference type="STRING" id="589382.SAMN04489721_0625"/>
<dbReference type="AlphaFoldDB" id="A0A1H1NNI3"/>
<sequence>MTPRLDPALPHVWRSPRELQLGGARPVAVLPDPGPAELGVLRALISGASVSTLRTIGTALGASETEVDALLDRLAPAFATEPARSTSARVALAGDRDVVDPLASLLVRLGHRPAHAAPADPAEIDVAVLVGAWVIAPAAHLPWLSADLPHLAVVLDEGGVEIGPLVRPGHGPCLRCLHLWRRDADASWPAIAAQLSVAPPPPRSARAEHEALALAASVVDDLARTRRTALDAAVVRVSGAAGSHPPALRPIGAHPECGCRAPAGTATAPARLDARRPAPPSSASAAAVPA</sequence>
<dbReference type="Proteomes" id="UP000893823">
    <property type="component" value="Unassembled WGS sequence"/>
</dbReference>